<dbReference type="PRINTS" id="PR00237">
    <property type="entry name" value="GPCRRHODOPSN"/>
</dbReference>
<reference evidence="10" key="1">
    <citation type="journal article" date="2017" name="bioRxiv">
        <title>Comparative analysis of the genomes of Stylophora pistillata and Acropora digitifera provides evidence for extensive differences between species of corals.</title>
        <authorList>
            <person name="Voolstra C.R."/>
            <person name="Li Y."/>
            <person name="Liew Y.J."/>
            <person name="Baumgarten S."/>
            <person name="Zoccola D."/>
            <person name="Flot J.-F."/>
            <person name="Tambutte S."/>
            <person name="Allemand D."/>
            <person name="Aranda M."/>
        </authorList>
    </citation>
    <scope>NUCLEOTIDE SEQUENCE [LARGE SCALE GENOMIC DNA]</scope>
</reference>
<protein>
    <submittedName>
        <fullName evidence="9">Allatostatin-A receptor</fullName>
    </submittedName>
</protein>
<sequence length="569" mass="64879">MNNVSATFDAGATNQTVHRNISVGAKDHSVIMKTSFGLIAGLSFFGNLLLCLVIFMKRSMLKKTYNILICNLALADMLTGIFLVVTPDYLIDRKSFPYPIGLGGEVYCRLIGSTYILFIFGKASTSTIMCLAIDRWYSIVKPIRYKTAFKIHELKINKGEILVSYDVSSLFTNVPLDETIEILVNRAFSNNWFNTTHNLALTRTDLIDLLNVATKGQLFQFNGALYEQTDGVAMGSPLGPLLANVFMSSIEDTLERQRKLPSYYRRYVDDTLTVMPDLATATTFLHTLNSAHTSVKFTMEVEKNSKLPFLGTELLNHAPRIETKVYVKPTNTGLLLHYQSHVDNRYKRSLLKTMLDRAHRLSSSWAHFSDECDRLKKVFARLKYPERLVNSTINTFLQSRIVGTQPTQTPKEPISIVRVVIPFKDQESANYVKKELKNLSMKVQTTVQPVFVSRKVGQDLKVREIKPQIVNQQRVVYQFQCDLCDAGYVGYTRGHLHTRVDGHKRKASSIYKHYHERHSEVPKDLLKRFSILKKCSNKFDCLVNEMLFIRDLKPTLNVQSDSIRAKVFV</sequence>
<dbReference type="PROSITE" id="PS00028">
    <property type="entry name" value="ZINC_FINGER_C2H2_1"/>
    <property type="match status" value="1"/>
</dbReference>
<keyword evidence="2 5" id="KW-0812">Transmembrane</keyword>
<dbReference type="InterPro" id="IPR000477">
    <property type="entry name" value="RT_dom"/>
</dbReference>
<dbReference type="Proteomes" id="UP000225706">
    <property type="component" value="Unassembled WGS sequence"/>
</dbReference>
<keyword evidence="4 6" id="KW-0472">Membrane</keyword>
<accession>A0A2B4S5B6</accession>
<evidence type="ECO:0000256" key="1">
    <source>
        <dbReference type="ARBA" id="ARBA00004370"/>
    </source>
</evidence>
<dbReference type="InterPro" id="IPR043502">
    <property type="entry name" value="DNA/RNA_pol_sf"/>
</dbReference>
<dbReference type="GO" id="GO:0016020">
    <property type="term" value="C:membrane"/>
    <property type="evidence" value="ECO:0007669"/>
    <property type="project" value="UniProtKB-SubCell"/>
</dbReference>
<dbReference type="CDD" id="cd00637">
    <property type="entry name" value="7tm_classA_rhodopsin-like"/>
    <property type="match status" value="1"/>
</dbReference>
<gene>
    <name evidence="9" type="primary">AR</name>
    <name evidence="9" type="ORF">AWC38_SpisGene11432</name>
</gene>
<organism evidence="9 10">
    <name type="scientific">Stylophora pistillata</name>
    <name type="common">Smooth cauliflower coral</name>
    <dbReference type="NCBI Taxonomy" id="50429"/>
    <lineage>
        <taxon>Eukaryota</taxon>
        <taxon>Metazoa</taxon>
        <taxon>Cnidaria</taxon>
        <taxon>Anthozoa</taxon>
        <taxon>Hexacorallia</taxon>
        <taxon>Scleractinia</taxon>
        <taxon>Astrocoeniina</taxon>
        <taxon>Pocilloporidae</taxon>
        <taxon>Stylophora</taxon>
    </lineage>
</organism>
<evidence type="ECO:0000256" key="5">
    <source>
        <dbReference type="RuleBase" id="RU000688"/>
    </source>
</evidence>
<dbReference type="SUPFAM" id="SSF56672">
    <property type="entry name" value="DNA/RNA polymerases"/>
    <property type="match status" value="1"/>
</dbReference>
<dbReference type="Pfam" id="PF26215">
    <property type="entry name" value="HTH_animal"/>
    <property type="match status" value="1"/>
</dbReference>
<dbReference type="PROSITE" id="PS50262">
    <property type="entry name" value="G_PROTEIN_RECEP_F1_2"/>
    <property type="match status" value="1"/>
</dbReference>
<dbReference type="SUPFAM" id="SSF81321">
    <property type="entry name" value="Family A G protein-coupled receptor-like"/>
    <property type="match status" value="1"/>
</dbReference>
<dbReference type="AlphaFoldDB" id="A0A2B4S5B6"/>
<dbReference type="PROSITE" id="PS00237">
    <property type="entry name" value="G_PROTEIN_RECEP_F1_1"/>
    <property type="match status" value="1"/>
</dbReference>
<comment type="subcellular location">
    <subcellularLocation>
        <location evidence="1">Membrane</location>
    </subcellularLocation>
</comment>
<comment type="caution">
    <text evidence="9">The sequence shown here is derived from an EMBL/GenBank/DDBJ whole genome shotgun (WGS) entry which is preliminary data.</text>
</comment>
<dbReference type="Pfam" id="PF00001">
    <property type="entry name" value="7tm_1"/>
    <property type="match status" value="1"/>
</dbReference>
<dbReference type="Pfam" id="PF00078">
    <property type="entry name" value="RVT_1"/>
    <property type="match status" value="1"/>
</dbReference>
<evidence type="ECO:0000256" key="4">
    <source>
        <dbReference type="ARBA" id="ARBA00023136"/>
    </source>
</evidence>
<dbReference type="EMBL" id="LSMT01000190">
    <property type="protein sequence ID" value="PFX23990.1"/>
    <property type="molecule type" value="Genomic_DNA"/>
</dbReference>
<evidence type="ECO:0000259" key="8">
    <source>
        <dbReference type="PROSITE" id="PS50878"/>
    </source>
</evidence>
<feature type="transmembrane region" description="Helical" evidence="6">
    <location>
        <begin position="36"/>
        <end position="56"/>
    </location>
</feature>
<dbReference type="GO" id="GO:0004930">
    <property type="term" value="F:G protein-coupled receptor activity"/>
    <property type="evidence" value="ECO:0007669"/>
    <property type="project" value="UniProtKB-KW"/>
</dbReference>
<dbReference type="OrthoDB" id="5973734at2759"/>
<feature type="transmembrane region" description="Helical" evidence="6">
    <location>
        <begin position="68"/>
        <end position="90"/>
    </location>
</feature>
<keyword evidence="10" id="KW-1185">Reference proteome</keyword>
<evidence type="ECO:0000259" key="7">
    <source>
        <dbReference type="PROSITE" id="PS50262"/>
    </source>
</evidence>
<keyword evidence="5 9" id="KW-0675">Receptor</keyword>
<feature type="domain" description="G-protein coupled receptors family 1 profile" evidence="7">
    <location>
        <begin position="46"/>
        <end position="147"/>
    </location>
</feature>
<dbReference type="InterPro" id="IPR013087">
    <property type="entry name" value="Znf_C2H2_type"/>
</dbReference>
<dbReference type="InterPro" id="IPR000276">
    <property type="entry name" value="GPCR_Rhodpsn"/>
</dbReference>
<evidence type="ECO:0000256" key="6">
    <source>
        <dbReference type="SAM" id="Phobius"/>
    </source>
</evidence>
<comment type="similarity">
    <text evidence="5">Belongs to the G-protein coupled receptor 1 family.</text>
</comment>
<keyword evidence="5" id="KW-0297">G-protein coupled receptor</keyword>
<keyword evidence="5" id="KW-0807">Transducer</keyword>
<keyword evidence="3 6" id="KW-1133">Transmembrane helix</keyword>
<dbReference type="PANTHER" id="PTHR21301:SF10">
    <property type="entry name" value="REVERSE TRANSCRIPTASE DOMAIN-CONTAINING PROTEIN"/>
    <property type="match status" value="1"/>
</dbReference>
<dbReference type="InterPro" id="IPR058912">
    <property type="entry name" value="HTH_animal"/>
</dbReference>
<evidence type="ECO:0000313" key="9">
    <source>
        <dbReference type="EMBL" id="PFX23990.1"/>
    </source>
</evidence>
<feature type="domain" description="Reverse transcriptase" evidence="8">
    <location>
        <begin position="1"/>
        <end position="314"/>
    </location>
</feature>
<dbReference type="CDD" id="cd00304">
    <property type="entry name" value="RT_like"/>
    <property type="match status" value="1"/>
</dbReference>
<dbReference type="Gene3D" id="1.20.1070.10">
    <property type="entry name" value="Rhodopsin 7-helix transmembrane proteins"/>
    <property type="match status" value="1"/>
</dbReference>
<name>A0A2B4S5B6_STYPI</name>
<dbReference type="InterPro" id="IPR017452">
    <property type="entry name" value="GPCR_Rhodpsn_7TM"/>
</dbReference>
<dbReference type="PANTHER" id="PTHR21301">
    <property type="entry name" value="REVERSE TRANSCRIPTASE"/>
    <property type="match status" value="1"/>
</dbReference>
<dbReference type="PROSITE" id="PS50878">
    <property type="entry name" value="RT_POL"/>
    <property type="match status" value="1"/>
</dbReference>
<evidence type="ECO:0000256" key="3">
    <source>
        <dbReference type="ARBA" id="ARBA00022989"/>
    </source>
</evidence>
<proteinExistence type="inferred from homology"/>
<evidence type="ECO:0000313" key="10">
    <source>
        <dbReference type="Proteomes" id="UP000225706"/>
    </source>
</evidence>
<evidence type="ECO:0000256" key="2">
    <source>
        <dbReference type="ARBA" id="ARBA00022692"/>
    </source>
</evidence>